<comment type="subcellular location">
    <subcellularLocation>
        <location evidence="1">Cell outer membrane</location>
    </subcellularLocation>
</comment>
<dbReference type="Pfam" id="PF13505">
    <property type="entry name" value="OMP_b-brl"/>
    <property type="match status" value="1"/>
</dbReference>
<dbReference type="Proteomes" id="UP000443353">
    <property type="component" value="Unassembled WGS sequence"/>
</dbReference>
<gene>
    <name evidence="5" type="ORF">GPY61_28990</name>
</gene>
<dbReference type="GO" id="GO:0009279">
    <property type="term" value="C:cell outer membrane"/>
    <property type="evidence" value="ECO:0007669"/>
    <property type="project" value="UniProtKB-SubCell"/>
</dbReference>
<evidence type="ECO:0000256" key="3">
    <source>
        <dbReference type="SAM" id="SignalP"/>
    </source>
</evidence>
<keyword evidence="6" id="KW-1185">Reference proteome</keyword>
<dbReference type="InterPro" id="IPR011250">
    <property type="entry name" value="OMP/PagP_B-barrel"/>
</dbReference>
<sequence>MTKGTRMNTIHLALAAGLLAAGGAHAQLLDSAAASKDLSATRTLSPPFAKIQPVPRTYMGNAAETDGLRHQDKSAFGVYVSDPKLFAGVNLAPNFAIETGYANLYTRGFHFADYARPDEVNGALGTKGANSYLAARLNVPVDDQFSAYGKLGVAVSERVAHDKSLRNTVSDTDVGPYVGMGARYRVSEKASVTAGYEQYGNSAKKWGSETNNSGLQARFKMGF</sequence>
<accession>A0A7X3G795</accession>
<protein>
    <submittedName>
        <fullName evidence="5">Outer membrane beta-barrel protein</fullName>
    </submittedName>
</protein>
<dbReference type="AlphaFoldDB" id="A0A7X3G795"/>
<feature type="chain" id="PRO_5031255380" evidence="3">
    <location>
        <begin position="27"/>
        <end position="223"/>
    </location>
</feature>
<dbReference type="InterPro" id="IPR027385">
    <property type="entry name" value="Beta-barrel_OMP"/>
</dbReference>
<name>A0A7X3G795_9BURK</name>
<dbReference type="EMBL" id="WSES01000010">
    <property type="protein sequence ID" value="MVW63972.1"/>
    <property type="molecule type" value="Genomic_DNA"/>
</dbReference>
<dbReference type="Gene3D" id="2.40.160.20">
    <property type="match status" value="1"/>
</dbReference>
<comment type="caution">
    <text evidence="5">The sequence shown here is derived from an EMBL/GenBank/DDBJ whole genome shotgun (WGS) entry which is preliminary data.</text>
</comment>
<evidence type="ECO:0000259" key="4">
    <source>
        <dbReference type="Pfam" id="PF13505"/>
    </source>
</evidence>
<feature type="signal peptide" evidence="3">
    <location>
        <begin position="1"/>
        <end position="26"/>
    </location>
</feature>
<evidence type="ECO:0000256" key="1">
    <source>
        <dbReference type="ARBA" id="ARBA00004442"/>
    </source>
</evidence>
<dbReference type="SUPFAM" id="SSF56925">
    <property type="entry name" value="OMPA-like"/>
    <property type="match status" value="1"/>
</dbReference>
<organism evidence="5 6">
    <name type="scientific">Massilia cellulosiltytica</name>
    <dbReference type="NCBI Taxonomy" id="2683234"/>
    <lineage>
        <taxon>Bacteria</taxon>
        <taxon>Pseudomonadati</taxon>
        <taxon>Pseudomonadota</taxon>
        <taxon>Betaproteobacteria</taxon>
        <taxon>Burkholderiales</taxon>
        <taxon>Oxalobacteraceae</taxon>
        <taxon>Telluria group</taxon>
        <taxon>Massilia</taxon>
    </lineage>
</organism>
<evidence type="ECO:0000313" key="6">
    <source>
        <dbReference type="Proteomes" id="UP000443353"/>
    </source>
</evidence>
<feature type="domain" description="Outer membrane protein beta-barrel" evidence="4">
    <location>
        <begin position="84"/>
        <end position="220"/>
    </location>
</feature>
<reference evidence="5 6" key="1">
    <citation type="submission" date="2019-12" db="EMBL/GenBank/DDBJ databases">
        <authorList>
            <person name="Li C."/>
            <person name="Zhao J."/>
        </authorList>
    </citation>
    <scope>NUCLEOTIDE SEQUENCE [LARGE SCALE GENOMIC DNA]</scope>
    <source>
        <strain evidence="5 6">NEAU-DD11</strain>
    </source>
</reference>
<keyword evidence="2 3" id="KW-0732">Signal</keyword>
<evidence type="ECO:0000256" key="2">
    <source>
        <dbReference type="ARBA" id="ARBA00022729"/>
    </source>
</evidence>
<evidence type="ECO:0000313" key="5">
    <source>
        <dbReference type="EMBL" id="MVW63972.1"/>
    </source>
</evidence>
<proteinExistence type="predicted"/>